<evidence type="ECO:0000313" key="2">
    <source>
        <dbReference type="Proteomes" id="UP000030377"/>
    </source>
</evidence>
<dbReference type="AlphaFoldDB" id="A0A0A3XR82"/>
<dbReference type="Pfam" id="PF13554">
    <property type="entry name" value="Phage_tail_terminator_5"/>
    <property type="match status" value="1"/>
</dbReference>
<dbReference type="Gene3D" id="3.30.2000.20">
    <property type="match status" value="1"/>
</dbReference>
<name>A0A0A3XR82_BRAJP</name>
<organism evidence="1 2">
    <name type="scientific">Bradyrhizobium japonicum</name>
    <dbReference type="NCBI Taxonomy" id="375"/>
    <lineage>
        <taxon>Bacteria</taxon>
        <taxon>Pseudomonadati</taxon>
        <taxon>Pseudomonadota</taxon>
        <taxon>Alphaproteobacteria</taxon>
        <taxon>Hyphomicrobiales</taxon>
        <taxon>Nitrobacteraceae</taxon>
        <taxon>Bradyrhizobium</taxon>
    </lineage>
</organism>
<gene>
    <name evidence="1" type="ORF">MA20_31865</name>
</gene>
<proteinExistence type="predicted"/>
<comment type="caution">
    <text evidence="1">The sequence shown here is derived from an EMBL/GenBank/DDBJ whole genome shotgun (WGS) entry which is preliminary data.</text>
</comment>
<dbReference type="Proteomes" id="UP000030377">
    <property type="component" value="Unassembled WGS sequence"/>
</dbReference>
<reference evidence="1 2" key="1">
    <citation type="submission" date="2014-09" db="EMBL/GenBank/DDBJ databases">
        <title>Draft genome of Bradyrhizobium japonicum Is-34.</title>
        <authorList>
            <person name="Tsurumaru H."/>
            <person name="Yamakawa T."/>
            <person name="Hashimoto S."/>
            <person name="Okizaki K."/>
            <person name="Kanesaki Y."/>
            <person name="Yoshikawa H."/>
            <person name="Yajima S."/>
        </authorList>
    </citation>
    <scope>NUCLEOTIDE SEQUENCE [LARGE SCALE GENOMIC DNA]</scope>
    <source>
        <strain evidence="1 2">Is-34</strain>
    </source>
</reference>
<sequence>MAGKTVMDAFAARLAANWTDTPIVPADKVGAGPGDGSAYVTLEFPVAKEEQITIGSPGANVFRETGVARIVLNSPSGSGVDQPYSRMDQLRALFRGKQFAGVTTFAPSPAIENKSNYQAGRFVISAAVPYYFDLFA</sequence>
<dbReference type="EMBL" id="JRPN01000024">
    <property type="protein sequence ID" value="KGT75794.1"/>
    <property type="molecule type" value="Genomic_DNA"/>
</dbReference>
<accession>A0A0A3XR82</accession>
<protein>
    <submittedName>
        <fullName evidence="1">Uncharacterized protein</fullName>
    </submittedName>
</protein>
<dbReference type="InterPro" id="IPR025395">
    <property type="entry name" value="Phage_tail_terminator-like"/>
</dbReference>
<dbReference type="RefSeq" id="WP_041958530.1">
    <property type="nucleotide sequence ID" value="NZ_JRPN01000024.1"/>
</dbReference>
<evidence type="ECO:0000313" key="1">
    <source>
        <dbReference type="EMBL" id="KGT75794.1"/>
    </source>
</evidence>